<dbReference type="SUPFAM" id="SSF52540">
    <property type="entry name" value="P-loop containing nucleoside triphosphate hydrolases"/>
    <property type="match status" value="1"/>
</dbReference>
<evidence type="ECO:0000256" key="3">
    <source>
        <dbReference type="ARBA" id="ARBA00022840"/>
    </source>
</evidence>
<dbReference type="PANTHER" id="PTHR42939:SF1">
    <property type="entry name" value="ABC TRANSPORTER ATP-BINDING PROTEIN ALBC-RELATED"/>
    <property type="match status" value="1"/>
</dbReference>
<dbReference type="AlphaFoldDB" id="A0A1L8QWC7"/>
<sequence length="222" mass="25137">MLLNIVLEHVEKRFKGKTIFEDLNFQVDKGQTIGILGANGVGKSVLFKLICGLERPNQGRVLVNNVEVGREEDFPRDVGILINEPAFIPIYSGIKNLMLLAEINNTVDEKTVKSYMKSVGLDPENQTKVQNYSLGMKKKLAICQAIMENQSIILLDEPFNGLDFSSVLEVKKILGELIQEGKTILLTSHHQQDLDAICDELYIIDDYHLKILTDEIRNEYFQ</sequence>
<comment type="caution">
    <text evidence="5">The sequence shown here is derived from an EMBL/GenBank/DDBJ whole genome shotgun (WGS) entry which is preliminary data.</text>
</comment>
<keyword evidence="6" id="KW-1185">Reference proteome</keyword>
<dbReference type="PROSITE" id="PS00211">
    <property type="entry name" value="ABC_TRANSPORTER_1"/>
    <property type="match status" value="1"/>
</dbReference>
<dbReference type="InterPro" id="IPR017871">
    <property type="entry name" value="ABC_transporter-like_CS"/>
</dbReference>
<dbReference type="InterPro" id="IPR027417">
    <property type="entry name" value="P-loop_NTPase"/>
</dbReference>
<dbReference type="GO" id="GO:0016887">
    <property type="term" value="F:ATP hydrolysis activity"/>
    <property type="evidence" value="ECO:0007669"/>
    <property type="project" value="InterPro"/>
</dbReference>
<dbReference type="CDD" id="cd03230">
    <property type="entry name" value="ABC_DR_subfamily_A"/>
    <property type="match status" value="1"/>
</dbReference>
<gene>
    <name evidence="5" type="ORF">RU93_GL001041</name>
</gene>
<dbReference type="Proteomes" id="UP000182149">
    <property type="component" value="Unassembled WGS sequence"/>
</dbReference>
<evidence type="ECO:0000313" key="6">
    <source>
        <dbReference type="Proteomes" id="UP000182149"/>
    </source>
</evidence>
<dbReference type="InterPro" id="IPR003593">
    <property type="entry name" value="AAA+_ATPase"/>
</dbReference>
<dbReference type="Gene3D" id="3.40.50.300">
    <property type="entry name" value="P-loop containing nucleotide triphosphate hydrolases"/>
    <property type="match status" value="1"/>
</dbReference>
<organism evidence="5 6">
    <name type="scientific">Enterococcus aquimarinus</name>
    <dbReference type="NCBI Taxonomy" id="328396"/>
    <lineage>
        <taxon>Bacteria</taxon>
        <taxon>Bacillati</taxon>
        <taxon>Bacillota</taxon>
        <taxon>Bacilli</taxon>
        <taxon>Lactobacillales</taxon>
        <taxon>Enterococcaceae</taxon>
        <taxon>Enterococcus</taxon>
    </lineage>
</organism>
<feature type="domain" description="ABC transporter" evidence="4">
    <location>
        <begin position="5"/>
        <end position="220"/>
    </location>
</feature>
<evidence type="ECO:0000259" key="4">
    <source>
        <dbReference type="PROSITE" id="PS50893"/>
    </source>
</evidence>
<keyword evidence="2" id="KW-0547">Nucleotide-binding</keyword>
<evidence type="ECO:0000256" key="1">
    <source>
        <dbReference type="ARBA" id="ARBA00022448"/>
    </source>
</evidence>
<dbReference type="PROSITE" id="PS50893">
    <property type="entry name" value="ABC_TRANSPORTER_2"/>
    <property type="match status" value="1"/>
</dbReference>
<dbReference type="InterPro" id="IPR003439">
    <property type="entry name" value="ABC_transporter-like_ATP-bd"/>
</dbReference>
<evidence type="ECO:0000256" key="2">
    <source>
        <dbReference type="ARBA" id="ARBA00022741"/>
    </source>
</evidence>
<name>A0A1L8QWC7_9ENTE</name>
<dbReference type="GO" id="GO:0005524">
    <property type="term" value="F:ATP binding"/>
    <property type="evidence" value="ECO:0007669"/>
    <property type="project" value="UniProtKB-KW"/>
</dbReference>
<dbReference type="Pfam" id="PF00005">
    <property type="entry name" value="ABC_tran"/>
    <property type="match status" value="1"/>
</dbReference>
<dbReference type="EMBL" id="JXKD01000002">
    <property type="protein sequence ID" value="OJG11808.1"/>
    <property type="molecule type" value="Genomic_DNA"/>
</dbReference>
<keyword evidence="3" id="KW-0067">ATP-binding</keyword>
<dbReference type="SMART" id="SM00382">
    <property type="entry name" value="AAA"/>
    <property type="match status" value="1"/>
</dbReference>
<keyword evidence="1" id="KW-0813">Transport</keyword>
<protein>
    <recommendedName>
        <fullName evidence="4">ABC transporter domain-containing protein</fullName>
    </recommendedName>
</protein>
<evidence type="ECO:0000313" key="5">
    <source>
        <dbReference type="EMBL" id="OJG11808.1"/>
    </source>
</evidence>
<accession>A0A1L8QWC7</accession>
<dbReference type="STRING" id="328396.RU93_GL001041"/>
<proteinExistence type="predicted"/>
<reference evidence="5 6" key="1">
    <citation type="submission" date="2014-12" db="EMBL/GenBank/DDBJ databases">
        <title>Draft genome sequences of 29 type strains of Enterococci.</title>
        <authorList>
            <person name="Zhong Z."/>
            <person name="Sun Z."/>
            <person name="Liu W."/>
            <person name="Zhang W."/>
            <person name="Zhang H."/>
        </authorList>
    </citation>
    <scope>NUCLEOTIDE SEQUENCE [LARGE SCALE GENOMIC DNA]</scope>
    <source>
        <strain evidence="5 6">DSM 17690</strain>
    </source>
</reference>
<dbReference type="PANTHER" id="PTHR42939">
    <property type="entry name" value="ABC TRANSPORTER ATP-BINDING PROTEIN ALBC-RELATED"/>
    <property type="match status" value="1"/>
</dbReference>
<dbReference type="InterPro" id="IPR051782">
    <property type="entry name" value="ABC_Transporter_VariousFunc"/>
</dbReference>